<dbReference type="EMBL" id="JAOTPO010000001">
    <property type="protein sequence ID" value="MDE5411815.1"/>
    <property type="molecule type" value="Genomic_DNA"/>
</dbReference>
<dbReference type="InterPro" id="IPR001789">
    <property type="entry name" value="Sig_transdc_resp-reg_receiver"/>
</dbReference>
<dbReference type="InterPro" id="IPR029016">
    <property type="entry name" value="GAF-like_dom_sf"/>
</dbReference>
<dbReference type="SUPFAM" id="SSF55874">
    <property type="entry name" value="ATPase domain of HSP90 chaperone/DNA topoisomerase II/histidine kinase"/>
    <property type="match status" value="1"/>
</dbReference>
<dbReference type="InterPro" id="IPR036890">
    <property type="entry name" value="HATPase_C_sf"/>
</dbReference>
<feature type="modified residue" description="4-aspartylphosphate" evidence="12">
    <location>
        <position position="836"/>
    </location>
</feature>
<feature type="transmembrane region" description="Helical" evidence="14">
    <location>
        <begin position="7"/>
        <end position="27"/>
    </location>
</feature>
<dbReference type="Proteomes" id="UP001148125">
    <property type="component" value="Unassembled WGS sequence"/>
</dbReference>
<dbReference type="PROSITE" id="PS50885">
    <property type="entry name" value="HAMP"/>
    <property type="match status" value="1"/>
</dbReference>
<reference evidence="18" key="1">
    <citation type="submission" date="2024-05" db="EMBL/GenBank/DDBJ databases">
        <title>Alkalihalobacillus sp. strain MEB203 novel alkaliphilic bacterium from Lonar Lake, India.</title>
        <authorList>
            <person name="Joshi A."/>
            <person name="Thite S."/>
            <person name="Mengade P."/>
        </authorList>
    </citation>
    <scope>NUCLEOTIDE SEQUENCE</scope>
    <source>
        <strain evidence="18">MEB 203</strain>
    </source>
</reference>
<sequence>MKLKTKLYFGFGAILFIIVILSANVYYTMNQQKDNMNAIVYENYERVKLIELLRNEINTTAREIRELLLMSDDIVIEEHIRAIQQSRVDTTELFAKLDVMPYSEPESKQIVSSLQDLSTAYFEVVSRAIQHTLEGNNQLGISELIDDNRGMRNQIVTGFDRLNEIEENAMNTALASIESDFRNTVIFLFSLFIVAAIIVTGITISVVRSITKSIYKVRDVITSVPGHINEDLPRIEAISKDEIGDIANAYNEMAHALEDYSKQEKDLKKYLENENWIKTTYAETMTKFQGLQNIERFGEMLISKVAASVEATYGTVYLKEEGELKQIAGYALSQNRKVGEGTFKIGEGLVGQCALDNKILKIDKLPVDYISVKSGLGESAPTSLVLLPIEIEDEVLGVLELAKFERFTSLQLKLLKQVSESSGAIINRIINHMQIEKLLTESQTLTEELQTQSEELQQQQEELRLTNEQLHEQYKTSDEKTKELEKIKKDLEEKNRGIELSSKYKSEFLANMSHELRTPLNSMLILSQILSENGEGNLTEKQIEYALTIHSSGSDLLDLINDILDLSKIESGKIDIYPEQVLLNDVKSFVERQFNPVARQKGLNFKITLAEDAPKIIFTDDQRLKQILKNLLSNAFKFTQKGSVELRLSKGREDVRSKIVFSVVDTGIGIPRSKQQDIFEAFFQGDGTTSRKYGGTGLGLSITRELSQLLGGYVTIESVEGRGSTFSLHIPDYYELSEIQQSVMEEVAATKENNVLIVESNQYPELEKIEAPVVNEEQNEAFEDRVVLVVDDDMRNVFALTTALEMQNMKVLFAENGREALEILNSDTSIDIVLMDIMMPEMDGYEAMKRIREVDEFQELPIIALTAKAMKSDKEKCIMAGASDYISKPVNMEQLLSLIKVWIYK</sequence>
<keyword evidence="5 12" id="KW-0597">Phosphoprotein</keyword>
<feature type="coiled-coil region" evidence="13">
    <location>
        <begin position="435"/>
        <end position="501"/>
    </location>
</feature>
<dbReference type="PANTHER" id="PTHR45339">
    <property type="entry name" value="HYBRID SIGNAL TRANSDUCTION HISTIDINE KINASE J"/>
    <property type="match status" value="1"/>
</dbReference>
<dbReference type="PROSITE" id="PS50109">
    <property type="entry name" value="HIS_KIN"/>
    <property type="match status" value="1"/>
</dbReference>
<evidence type="ECO:0000313" key="18">
    <source>
        <dbReference type="EMBL" id="MDE5411815.1"/>
    </source>
</evidence>
<evidence type="ECO:0000256" key="2">
    <source>
        <dbReference type="ARBA" id="ARBA00004651"/>
    </source>
</evidence>
<keyword evidence="7" id="KW-0547">Nucleotide-binding</keyword>
<dbReference type="EC" id="2.7.13.3" evidence="3"/>
<feature type="coiled-coil region" evidence="13">
    <location>
        <begin position="246"/>
        <end position="273"/>
    </location>
</feature>
<dbReference type="CDD" id="cd17546">
    <property type="entry name" value="REC_hyHK_CKI1_RcsC-like"/>
    <property type="match status" value="1"/>
</dbReference>
<dbReference type="CDD" id="cd16922">
    <property type="entry name" value="HATPase_EvgS-ArcB-TorS-like"/>
    <property type="match status" value="1"/>
</dbReference>
<dbReference type="GO" id="GO:0005524">
    <property type="term" value="F:ATP binding"/>
    <property type="evidence" value="ECO:0007669"/>
    <property type="project" value="UniProtKB-KW"/>
</dbReference>
<evidence type="ECO:0000259" key="17">
    <source>
        <dbReference type="PROSITE" id="PS50885"/>
    </source>
</evidence>
<dbReference type="SMART" id="SM00448">
    <property type="entry name" value="REC"/>
    <property type="match status" value="1"/>
</dbReference>
<comment type="subcellular location">
    <subcellularLocation>
        <location evidence="2">Cell membrane</location>
        <topology evidence="2">Multi-pass membrane protein</topology>
    </subcellularLocation>
</comment>
<dbReference type="CDD" id="cd00082">
    <property type="entry name" value="HisKA"/>
    <property type="match status" value="1"/>
</dbReference>
<dbReference type="InterPro" id="IPR003018">
    <property type="entry name" value="GAF"/>
</dbReference>
<dbReference type="InterPro" id="IPR003660">
    <property type="entry name" value="HAMP_dom"/>
</dbReference>
<evidence type="ECO:0000256" key="7">
    <source>
        <dbReference type="ARBA" id="ARBA00022741"/>
    </source>
</evidence>
<organism evidence="18 19">
    <name type="scientific">Alkalihalobacterium chitinilyticum</name>
    <dbReference type="NCBI Taxonomy" id="2980103"/>
    <lineage>
        <taxon>Bacteria</taxon>
        <taxon>Bacillati</taxon>
        <taxon>Bacillota</taxon>
        <taxon>Bacilli</taxon>
        <taxon>Bacillales</taxon>
        <taxon>Bacillaceae</taxon>
        <taxon>Alkalihalobacterium</taxon>
    </lineage>
</organism>
<accession>A0ABT5V8P8</accession>
<dbReference type="Gene3D" id="3.40.50.2300">
    <property type="match status" value="1"/>
</dbReference>
<keyword evidence="8" id="KW-0418">Kinase</keyword>
<name>A0ABT5V8P8_9BACI</name>
<dbReference type="Pfam" id="PF00072">
    <property type="entry name" value="Response_reg"/>
    <property type="match status" value="1"/>
</dbReference>
<dbReference type="InterPro" id="IPR024478">
    <property type="entry name" value="HlyB_4HB_MCP"/>
</dbReference>
<evidence type="ECO:0000256" key="12">
    <source>
        <dbReference type="PROSITE-ProRule" id="PRU00169"/>
    </source>
</evidence>
<evidence type="ECO:0000313" key="19">
    <source>
        <dbReference type="Proteomes" id="UP001148125"/>
    </source>
</evidence>
<feature type="domain" description="Histidine kinase" evidence="15">
    <location>
        <begin position="511"/>
        <end position="734"/>
    </location>
</feature>
<dbReference type="Gene3D" id="3.30.450.40">
    <property type="match status" value="1"/>
</dbReference>
<feature type="domain" description="HAMP" evidence="17">
    <location>
        <begin position="208"/>
        <end position="262"/>
    </location>
</feature>
<dbReference type="InterPro" id="IPR047347">
    <property type="entry name" value="YvaQ-like_sensor"/>
</dbReference>
<dbReference type="SUPFAM" id="SSF47384">
    <property type="entry name" value="Homodimeric domain of signal transducing histidine kinase"/>
    <property type="match status" value="1"/>
</dbReference>
<comment type="caution">
    <text evidence="18">The sequence shown here is derived from an EMBL/GenBank/DDBJ whole genome shotgun (WGS) entry which is preliminary data.</text>
</comment>
<keyword evidence="4" id="KW-1003">Cell membrane</keyword>
<keyword evidence="11 14" id="KW-0472">Membrane</keyword>
<dbReference type="Gene3D" id="3.30.565.10">
    <property type="entry name" value="Histidine kinase-like ATPase, C-terminal domain"/>
    <property type="match status" value="1"/>
</dbReference>
<gene>
    <name evidence="18" type="ORF">N7Z68_00280</name>
</gene>
<proteinExistence type="predicted"/>
<keyword evidence="14" id="KW-0812">Transmembrane</keyword>
<feature type="transmembrane region" description="Helical" evidence="14">
    <location>
        <begin position="185"/>
        <end position="207"/>
    </location>
</feature>
<protein>
    <recommendedName>
        <fullName evidence="3">histidine kinase</fullName>
        <ecNumber evidence="3">2.7.13.3</ecNumber>
    </recommendedName>
</protein>
<dbReference type="SUPFAM" id="SSF52172">
    <property type="entry name" value="CheY-like"/>
    <property type="match status" value="1"/>
</dbReference>
<dbReference type="SUPFAM" id="SSF55781">
    <property type="entry name" value="GAF domain-like"/>
    <property type="match status" value="1"/>
</dbReference>
<evidence type="ECO:0000256" key="14">
    <source>
        <dbReference type="SAM" id="Phobius"/>
    </source>
</evidence>
<evidence type="ECO:0000256" key="6">
    <source>
        <dbReference type="ARBA" id="ARBA00022679"/>
    </source>
</evidence>
<evidence type="ECO:0000256" key="10">
    <source>
        <dbReference type="ARBA" id="ARBA00023012"/>
    </source>
</evidence>
<dbReference type="Gene3D" id="1.10.287.130">
    <property type="match status" value="1"/>
</dbReference>
<dbReference type="InterPro" id="IPR036097">
    <property type="entry name" value="HisK_dim/P_sf"/>
</dbReference>
<evidence type="ECO:0000259" key="15">
    <source>
        <dbReference type="PROSITE" id="PS50109"/>
    </source>
</evidence>
<dbReference type="SMART" id="SM00387">
    <property type="entry name" value="HATPase_c"/>
    <property type="match status" value="1"/>
</dbReference>
<dbReference type="SMART" id="SM00388">
    <property type="entry name" value="HisKA"/>
    <property type="match status" value="1"/>
</dbReference>
<dbReference type="CDD" id="cd06225">
    <property type="entry name" value="HAMP"/>
    <property type="match status" value="1"/>
</dbReference>
<dbReference type="PROSITE" id="PS50110">
    <property type="entry name" value="RESPONSE_REGULATORY"/>
    <property type="match status" value="1"/>
</dbReference>
<feature type="domain" description="Response regulatory" evidence="16">
    <location>
        <begin position="786"/>
        <end position="903"/>
    </location>
</feature>
<evidence type="ECO:0000256" key="9">
    <source>
        <dbReference type="ARBA" id="ARBA00022840"/>
    </source>
</evidence>
<keyword evidence="6" id="KW-0808">Transferase</keyword>
<evidence type="ECO:0000256" key="4">
    <source>
        <dbReference type="ARBA" id="ARBA00022475"/>
    </source>
</evidence>
<dbReference type="Pfam" id="PF13185">
    <property type="entry name" value="GAF_2"/>
    <property type="match status" value="1"/>
</dbReference>
<dbReference type="PANTHER" id="PTHR45339:SF1">
    <property type="entry name" value="HYBRID SIGNAL TRANSDUCTION HISTIDINE KINASE J"/>
    <property type="match status" value="1"/>
</dbReference>
<comment type="catalytic activity">
    <reaction evidence="1">
        <text>ATP + protein L-histidine = ADP + protein N-phospho-L-histidine.</text>
        <dbReference type="EC" id="2.7.13.3"/>
    </reaction>
</comment>
<evidence type="ECO:0000256" key="3">
    <source>
        <dbReference type="ARBA" id="ARBA00012438"/>
    </source>
</evidence>
<evidence type="ECO:0000256" key="1">
    <source>
        <dbReference type="ARBA" id="ARBA00000085"/>
    </source>
</evidence>
<dbReference type="RefSeq" id="WP_275116450.1">
    <property type="nucleotide sequence ID" value="NZ_JAOTPO010000001.1"/>
</dbReference>
<dbReference type="InterPro" id="IPR005467">
    <property type="entry name" value="His_kinase_dom"/>
</dbReference>
<evidence type="ECO:0000259" key="16">
    <source>
        <dbReference type="PROSITE" id="PS50110"/>
    </source>
</evidence>
<dbReference type="Pfam" id="PF02518">
    <property type="entry name" value="HATPase_c"/>
    <property type="match status" value="1"/>
</dbReference>
<dbReference type="Pfam" id="PF00512">
    <property type="entry name" value="HisKA"/>
    <property type="match status" value="1"/>
</dbReference>
<evidence type="ECO:0000256" key="13">
    <source>
        <dbReference type="SAM" id="Coils"/>
    </source>
</evidence>
<dbReference type="InterPro" id="IPR004358">
    <property type="entry name" value="Sig_transdc_His_kin-like_C"/>
</dbReference>
<dbReference type="Gene3D" id="6.10.340.10">
    <property type="match status" value="1"/>
</dbReference>
<dbReference type="PRINTS" id="PR00344">
    <property type="entry name" value="BCTRLSENSOR"/>
</dbReference>
<evidence type="ECO:0000256" key="8">
    <source>
        <dbReference type="ARBA" id="ARBA00022777"/>
    </source>
</evidence>
<dbReference type="InterPro" id="IPR003594">
    <property type="entry name" value="HATPase_dom"/>
</dbReference>
<dbReference type="InterPro" id="IPR011006">
    <property type="entry name" value="CheY-like_superfamily"/>
</dbReference>
<keyword evidence="19" id="KW-1185">Reference proteome</keyword>
<dbReference type="Pfam" id="PF12729">
    <property type="entry name" value="4HB_MCP_1"/>
    <property type="match status" value="1"/>
</dbReference>
<keyword evidence="10" id="KW-0902">Two-component regulatory system</keyword>
<keyword evidence="13" id="KW-0175">Coiled coil</keyword>
<dbReference type="CDD" id="cd19411">
    <property type="entry name" value="MCP2201-like_sensor"/>
    <property type="match status" value="1"/>
</dbReference>
<evidence type="ECO:0000256" key="11">
    <source>
        <dbReference type="ARBA" id="ARBA00023136"/>
    </source>
</evidence>
<keyword evidence="9 18" id="KW-0067">ATP-binding</keyword>
<keyword evidence="14" id="KW-1133">Transmembrane helix</keyword>
<dbReference type="InterPro" id="IPR003661">
    <property type="entry name" value="HisK_dim/P_dom"/>
</dbReference>
<evidence type="ECO:0000256" key="5">
    <source>
        <dbReference type="ARBA" id="ARBA00022553"/>
    </source>
</evidence>